<sequence>MGTYIIYAAPKWLSLGRRIQVERKTPHRLRDIQTRPIERGMDGDSEGDEIGYLQGLSRRKGGRKEGGRKELGLILILGVGEVDGPLGGRTNAAAESRGYCSAKEKKSQTTPSVTSKRGRLSDDGTRMAIQKEIPRARKNECNCRWPWLKVADAKVDREGGRVTVLSREIGVLLEAARIGPRLAGSQAGGPEDQGVRGWEMVGV</sequence>
<feature type="region of interest" description="Disordered" evidence="1">
    <location>
        <begin position="92"/>
        <end position="120"/>
    </location>
</feature>
<keyword evidence="3" id="KW-1185">Reference proteome</keyword>
<evidence type="ECO:0000256" key="1">
    <source>
        <dbReference type="SAM" id="MobiDB-lite"/>
    </source>
</evidence>
<dbReference type="EMBL" id="JARKIB010000362">
    <property type="protein sequence ID" value="KAJ7712568.1"/>
    <property type="molecule type" value="Genomic_DNA"/>
</dbReference>
<accession>A0AAD7MDW5</accession>
<protein>
    <submittedName>
        <fullName evidence="2">Uncharacterized protein</fullName>
    </submittedName>
</protein>
<name>A0AAD7MDW5_9AGAR</name>
<gene>
    <name evidence="2" type="ORF">B0H16DRAFT_1702794</name>
</gene>
<organism evidence="2 3">
    <name type="scientific">Mycena metata</name>
    <dbReference type="NCBI Taxonomy" id="1033252"/>
    <lineage>
        <taxon>Eukaryota</taxon>
        <taxon>Fungi</taxon>
        <taxon>Dikarya</taxon>
        <taxon>Basidiomycota</taxon>
        <taxon>Agaricomycotina</taxon>
        <taxon>Agaricomycetes</taxon>
        <taxon>Agaricomycetidae</taxon>
        <taxon>Agaricales</taxon>
        <taxon>Marasmiineae</taxon>
        <taxon>Mycenaceae</taxon>
        <taxon>Mycena</taxon>
    </lineage>
</organism>
<evidence type="ECO:0000313" key="2">
    <source>
        <dbReference type="EMBL" id="KAJ7712568.1"/>
    </source>
</evidence>
<proteinExistence type="predicted"/>
<comment type="caution">
    <text evidence="2">The sequence shown here is derived from an EMBL/GenBank/DDBJ whole genome shotgun (WGS) entry which is preliminary data.</text>
</comment>
<evidence type="ECO:0000313" key="3">
    <source>
        <dbReference type="Proteomes" id="UP001215598"/>
    </source>
</evidence>
<reference evidence="2" key="1">
    <citation type="submission" date="2023-03" db="EMBL/GenBank/DDBJ databases">
        <title>Massive genome expansion in bonnet fungi (Mycena s.s.) driven by repeated elements and novel gene families across ecological guilds.</title>
        <authorList>
            <consortium name="Lawrence Berkeley National Laboratory"/>
            <person name="Harder C.B."/>
            <person name="Miyauchi S."/>
            <person name="Viragh M."/>
            <person name="Kuo A."/>
            <person name="Thoen E."/>
            <person name="Andreopoulos B."/>
            <person name="Lu D."/>
            <person name="Skrede I."/>
            <person name="Drula E."/>
            <person name="Henrissat B."/>
            <person name="Morin E."/>
            <person name="Kohler A."/>
            <person name="Barry K."/>
            <person name="LaButti K."/>
            <person name="Morin E."/>
            <person name="Salamov A."/>
            <person name="Lipzen A."/>
            <person name="Mereny Z."/>
            <person name="Hegedus B."/>
            <person name="Baldrian P."/>
            <person name="Stursova M."/>
            <person name="Weitz H."/>
            <person name="Taylor A."/>
            <person name="Grigoriev I.V."/>
            <person name="Nagy L.G."/>
            <person name="Martin F."/>
            <person name="Kauserud H."/>
        </authorList>
    </citation>
    <scope>NUCLEOTIDE SEQUENCE</scope>
    <source>
        <strain evidence="2">CBHHK182m</strain>
    </source>
</reference>
<dbReference type="Proteomes" id="UP001215598">
    <property type="component" value="Unassembled WGS sequence"/>
</dbReference>
<dbReference type="AlphaFoldDB" id="A0AAD7MDW5"/>